<sequence length="236" mass="24827">MSAVSLERIAYTDNATALTGWLARPVGAPRGAIVLFPTIMNVNAPMERRAAMLADAGHLVLIADFYGEPVRDFDHAVALAGILRGDVDGYRRRIGAAIATLRALAGDATLAAIGYCMGGQAVLEAARAGEDLALVASFHGILSTGRPATAETPIAPRILVCHGDADPLVPREQVLGFWQEMDAAQANWHFHAYSGVKHGFTDPGSDARGVPAIAYDASADRQSWAALTGLLDEVLA</sequence>
<dbReference type="Pfam" id="PF01738">
    <property type="entry name" value="DLH"/>
    <property type="match status" value="1"/>
</dbReference>
<name>F1Z9D1_9SPHN</name>
<dbReference type="eggNOG" id="COG0412">
    <property type="taxonomic scope" value="Bacteria"/>
</dbReference>
<dbReference type="Gene3D" id="3.40.50.1820">
    <property type="entry name" value="alpha/beta hydrolase"/>
    <property type="match status" value="1"/>
</dbReference>
<organism evidence="2 3">
    <name type="scientific">Novosphingobium nitrogenifigens DSM 19370</name>
    <dbReference type="NCBI Taxonomy" id="983920"/>
    <lineage>
        <taxon>Bacteria</taxon>
        <taxon>Pseudomonadati</taxon>
        <taxon>Pseudomonadota</taxon>
        <taxon>Alphaproteobacteria</taxon>
        <taxon>Sphingomonadales</taxon>
        <taxon>Sphingomonadaceae</taxon>
        <taxon>Novosphingobium</taxon>
    </lineage>
</organism>
<dbReference type="InterPro" id="IPR050261">
    <property type="entry name" value="FrsA_esterase"/>
</dbReference>
<dbReference type="GO" id="GO:0016787">
    <property type="term" value="F:hydrolase activity"/>
    <property type="evidence" value="ECO:0007669"/>
    <property type="project" value="UniProtKB-KW"/>
</dbReference>
<dbReference type="InterPro" id="IPR002925">
    <property type="entry name" value="Dienelactn_hydro"/>
</dbReference>
<dbReference type="OrthoDB" id="9787933at2"/>
<evidence type="ECO:0000259" key="1">
    <source>
        <dbReference type="Pfam" id="PF01738"/>
    </source>
</evidence>
<dbReference type="HOGENOM" id="CLU_054590_3_1_5"/>
<dbReference type="RefSeq" id="WP_008066150.1">
    <property type="nucleotide sequence ID" value="NZ_AQWK01000002.1"/>
</dbReference>
<gene>
    <name evidence="2" type="ORF">Y88_0869</name>
</gene>
<dbReference type="EMBL" id="AEWJ01000041">
    <property type="protein sequence ID" value="EGD58811.1"/>
    <property type="molecule type" value="Genomic_DNA"/>
</dbReference>
<feature type="domain" description="Dienelactone hydrolase" evidence="1">
    <location>
        <begin position="19"/>
        <end position="234"/>
    </location>
</feature>
<proteinExistence type="predicted"/>
<dbReference type="AlphaFoldDB" id="F1Z9D1"/>
<evidence type="ECO:0000313" key="2">
    <source>
        <dbReference type="EMBL" id="EGD58811.1"/>
    </source>
</evidence>
<comment type="caution">
    <text evidence="2">The sequence shown here is derived from an EMBL/GenBank/DDBJ whole genome shotgun (WGS) entry which is preliminary data.</text>
</comment>
<keyword evidence="3" id="KW-1185">Reference proteome</keyword>
<evidence type="ECO:0000313" key="3">
    <source>
        <dbReference type="Proteomes" id="UP000004728"/>
    </source>
</evidence>
<dbReference type="PANTHER" id="PTHR22946">
    <property type="entry name" value="DIENELACTONE HYDROLASE DOMAIN-CONTAINING PROTEIN-RELATED"/>
    <property type="match status" value="1"/>
</dbReference>
<dbReference type="InterPro" id="IPR029058">
    <property type="entry name" value="AB_hydrolase_fold"/>
</dbReference>
<dbReference type="SUPFAM" id="SSF53474">
    <property type="entry name" value="alpha/beta-Hydrolases"/>
    <property type="match status" value="1"/>
</dbReference>
<keyword evidence="2" id="KW-0378">Hydrolase</keyword>
<reference evidence="2 3" key="1">
    <citation type="journal article" date="2012" name="J. Bacteriol.">
        <title>Draft Genome Sequence of Novosphingobium nitrogenifigens Y88T.</title>
        <authorList>
            <person name="Strabala T.J."/>
            <person name="Macdonald L."/>
            <person name="Liu V."/>
            <person name="Smit A.M."/>
        </authorList>
    </citation>
    <scope>NUCLEOTIDE SEQUENCE [LARGE SCALE GENOMIC DNA]</scope>
    <source>
        <strain evidence="2 3">DSM 19370</strain>
    </source>
</reference>
<accession>F1Z9D1</accession>
<dbReference type="Proteomes" id="UP000004728">
    <property type="component" value="Unassembled WGS sequence"/>
</dbReference>
<dbReference type="InParanoid" id="F1Z9D1"/>
<dbReference type="STRING" id="983920.Y88_0869"/>
<protein>
    <submittedName>
        <fullName evidence="2">Dienelactone hydrolase</fullName>
    </submittedName>
</protein>
<dbReference type="PANTHER" id="PTHR22946:SF0">
    <property type="entry name" value="DIENELACTONE HYDROLASE DOMAIN-CONTAINING PROTEIN"/>
    <property type="match status" value="1"/>
</dbReference>